<keyword evidence="3" id="KW-1185">Reference proteome</keyword>
<sequence>MFVFRGAHALVLQRMLVGAGVFAVSAFAHAQSSDGPGVHGAVTGNFLYSDDSDSFQEERTNLGYMFSNGWGIDTSVTHFSSPGWSATGAGLFGLYREHDAQQTVDAKLGVMDTKGETTVLGSVDYMRQVTSDTGLGVSAERDVVDSIEGLDKGLTYTSLALVLDHQFTPRFSVGAVAGAFFFSDNNTRPLLKTRWNYELIANSGLNFYIKTWTYSNSNPNNGDYYAPRWLNEYSGGLSWRTALGDKAVFFASADVGRQNSSNGANNIWGARIGLENHRSRAKQAQWQIAVETTNDSSAGLTSGGGAGYRYTSVMGRVFVPLN</sequence>
<protein>
    <recommendedName>
        <fullName evidence="4">Porin</fullName>
    </recommendedName>
</protein>
<evidence type="ECO:0000256" key="1">
    <source>
        <dbReference type="SAM" id="SignalP"/>
    </source>
</evidence>
<name>A0A494Y2Q8_9BURK</name>
<accession>A0A494Y2Q8</accession>
<comment type="caution">
    <text evidence="2">The sequence shown here is derived from an EMBL/GenBank/DDBJ whole genome shotgun (WGS) entry which is preliminary data.</text>
</comment>
<feature type="chain" id="PRO_5019796010" description="Porin" evidence="1">
    <location>
        <begin position="31"/>
        <end position="322"/>
    </location>
</feature>
<proteinExistence type="predicted"/>
<dbReference type="EMBL" id="RBZU01000003">
    <property type="protein sequence ID" value="RKP56579.1"/>
    <property type="molecule type" value="Genomic_DNA"/>
</dbReference>
<keyword evidence="1" id="KW-0732">Signal</keyword>
<gene>
    <name evidence="2" type="ORF">D7S86_09430</name>
</gene>
<evidence type="ECO:0000313" key="2">
    <source>
        <dbReference type="EMBL" id="RKP56579.1"/>
    </source>
</evidence>
<evidence type="ECO:0000313" key="3">
    <source>
        <dbReference type="Proteomes" id="UP000270342"/>
    </source>
</evidence>
<evidence type="ECO:0008006" key="4">
    <source>
        <dbReference type="Google" id="ProtNLM"/>
    </source>
</evidence>
<dbReference type="RefSeq" id="WP_121085712.1">
    <property type="nucleotide sequence ID" value="NZ_RBZU01000003.1"/>
</dbReference>
<reference evidence="2 3" key="1">
    <citation type="submission" date="2018-10" db="EMBL/GenBank/DDBJ databases">
        <title>Robbsia sp. DHC34, isolated from soil.</title>
        <authorList>
            <person name="Gao Z.-H."/>
            <person name="Qiu L.-H."/>
        </authorList>
    </citation>
    <scope>NUCLEOTIDE SEQUENCE [LARGE SCALE GENOMIC DNA]</scope>
    <source>
        <strain evidence="2 3">DHC34</strain>
    </source>
</reference>
<organism evidence="2 3">
    <name type="scientific">Pararobbsia silviterrae</name>
    <dbReference type="NCBI Taxonomy" id="1792498"/>
    <lineage>
        <taxon>Bacteria</taxon>
        <taxon>Pseudomonadati</taxon>
        <taxon>Pseudomonadota</taxon>
        <taxon>Betaproteobacteria</taxon>
        <taxon>Burkholderiales</taxon>
        <taxon>Burkholderiaceae</taxon>
        <taxon>Pararobbsia</taxon>
    </lineage>
</organism>
<dbReference type="OrthoDB" id="6675128at2"/>
<dbReference type="AlphaFoldDB" id="A0A494Y2Q8"/>
<feature type="signal peptide" evidence="1">
    <location>
        <begin position="1"/>
        <end position="30"/>
    </location>
</feature>
<dbReference type="Proteomes" id="UP000270342">
    <property type="component" value="Unassembled WGS sequence"/>
</dbReference>